<comment type="caution">
    <text evidence="1">The sequence shown here is derived from an EMBL/GenBank/DDBJ whole genome shotgun (WGS) entry which is preliminary data.</text>
</comment>
<keyword evidence="2" id="KW-1185">Reference proteome</keyword>
<gene>
    <name evidence="1" type="ORF">PSACC_03471</name>
</gene>
<organism evidence="1 2">
    <name type="scientific">Paramicrosporidium saccamoebae</name>
    <dbReference type="NCBI Taxonomy" id="1246581"/>
    <lineage>
        <taxon>Eukaryota</taxon>
        <taxon>Fungi</taxon>
        <taxon>Fungi incertae sedis</taxon>
        <taxon>Cryptomycota</taxon>
        <taxon>Cryptomycota incertae sedis</taxon>
        <taxon>Paramicrosporidium</taxon>
    </lineage>
</organism>
<sequence length="99" mass="9802">MYTASKVTATVAAIIVDGGYAFGSLGPGFGVGSDGRLGSSSTGGSVLGSSSRSSEMLRPMILGPFVEANASVSCNASRVSIAAFSAIIFSSETGKLDPC</sequence>
<dbReference type="AlphaFoldDB" id="A0A2H9TG63"/>
<dbReference type="EMBL" id="MTSL01000208">
    <property type="protein sequence ID" value="PJF16772.1"/>
    <property type="molecule type" value="Genomic_DNA"/>
</dbReference>
<proteinExistence type="predicted"/>
<reference evidence="1 2" key="1">
    <citation type="submission" date="2016-10" db="EMBL/GenBank/DDBJ databases">
        <title>The genome of Paramicrosporidium saccamoebae is the missing link in understanding Cryptomycota and Microsporidia evolution.</title>
        <authorList>
            <person name="Quandt C.A."/>
            <person name="Beaudet D."/>
            <person name="Corsaro D."/>
            <person name="Michel R."/>
            <person name="Corradi N."/>
            <person name="James T."/>
        </authorList>
    </citation>
    <scope>NUCLEOTIDE SEQUENCE [LARGE SCALE GENOMIC DNA]</scope>
    <source>
        <strain evidence="1 2">KSL3</strain>
    </source>
</reference>
<evidence type="ECO:0000313" key="1">
    <source>
        <dbReference type="EMBL" id="PJF16772.1"/>
    </source>
</evidence>
<evidence type="ECO:0000313" key="2">
    <source>
        <dbReference type="Proteomes" id="UP000240830"/>
    </source>
</evidence>
<name>A0A2H9TG63_9FUNG</name>
<dbReference type="Proteomes" id="UP000240830">
    <property type="component" value="Unassembled WGS sequence"/>
</dbReference>
<accession>A0A2H9TG63</accession>
<protein>
    <submittedName>
        <fullName evidence="1">Uncharacterized protein</fullName>
    </submittedName>
</protein>